<accession>A0A3R5QTJ8</accession>
<feature type="transmembrane region" description="Helical" evidence="1">
    <location>
        <begin position="15"/>
        <end position="39"/>
    </location>
</feature>
<evidence type="ECO:0000256" key="1">
    <source>
        <dbReference type="SAM" id="Phobius"/>
    </source>
</evidence>
<reference evidence="2 3" key="1">
    <citation type="submission" date="2018-01" db="EMBL/GenBank/DDBJ databases">
        <title>Genome Sequencing and Assembly of Anaerobacter polyendosporus strain CT4.</title>
        <authorList>
            <person name="Tachaapaikoon C."/>
            <person name="Sutheeworapong S."/>
            <person name="Jenjaroenpun P."/>
            <person name="Wongsurawat T."/>
            <person name="Nookeaw I."/>
            <person name="Cheawchanlertfa P."/>
            <person name="Kosugi A."/>
            <person name="Cheevadhanarak S."/>
            <person name="Ratanakhanokchai K."/>
        </authorList>
    </citation>
    <scope>NUCLEOTIDE SEQUENCE [LARGE SCALE GENOMIC DNA]</scope>
    <source>
        <strain evidence="2 3">CT4</strain>
    </source>
</reference>
<gene>
    <name evidence="2" type="ORF">C1I91_11690</name>
</gene>
<feature type="transmembrane region" description="Helical" evidence="1">
    <location>
        <begin position="45"/>
        <end position="63"/>
    </location>
</feature>
<proteinExistence type="predicted"/>
<keyword evidence="1" id="KW-0472">Membrane</keyword>
<dbReference type="Proteomes" id="UP000286268">
    <property type="component" value="Chromosome"/>
</dbReference>
<keyword evidence="3" id="KW-1185">Reference proteome</keyword>
<dbReference type="EMBL" id="CP025746">
    <property type="protein sequence ID" value="QAA32247.1"/>
    <property type="molecule type" value="Genomic_DNA"/>
</dbReference>
<organism evidence="2 3">
    <name type="scientific">Clostridium manihotivorum</name>
    <dbReference type="NCBI Taxonomy" id="2320868"/>
    <lineage>
        <taxon>Bacteria</taxon>
        <taxon>Bacillati</taxon>
        <taxon>Bacillota</taxon>
        <taxon>Clostridia</taxon>
        <taxon>Eubacteriales</taxon>
        <taxon>Clostridiaceae</taxon>
        <taxon>Clostridium</taxon>
    </lineage>
</organism>
<dbReference type="RefSeq" id="WP_128213036.1">
    <property type="nucleotide sequence ID" value="NZ_CP025746.1"/>
</dbReference>
<dbReference type="KEGG" id="cmah:C1I91_11690"/>
<keyword evidence="1" id="KW-0812">Transmembrane</keyword>
<name>A0A3R5QTJ8_9CLOT</name>
<evidence type="ECO:0000313" key="3">
    <source>
        <dbReference type="Proteomes" id="UP000286268"/>
    </source>
</evidence>
<evidence type="ECO:0000313" key="2">
    <source>
        <dbReference type="EMBL" id="QAA32247.1"/>
    </source>
</evidence>
<sequence>MNSRISLSLHIKQEWLAFFSFCATLLVMLIIGVLGIYIIDVPTTSYFVFGGMMTGVTVGMKVGK</sequence>
<protein>
    <submittedName>
        <fullName evidence="2">Uncharacterized protein</fullName>
    </submittedName>
</protein>
<dbReference type="AlphaFoldDB" id="A0A3R5QTJ8"/>
<keyword evidence="1" id="KW-1133">Transmembrane helix</keyword>